<feature type="compositionally biased region" description="Low complexity" evidence="1">
    <location>
        <begin position="130"/>
        <end position="162"/>
    </location>
</feature>
<evidence type="ECO:0008006" key="4">
    <source>
        <dbReference type="Google" id="ProtNLM"/>
    </source>
</evidence>
<dbReference type="PANTHER" id="PTHR24637">
    <property type="entry name" value="COLLAGEN"/>
    <property type="match status" value="1"/>
</dbReference>
<evidence type="ECO:0000256" key="1">
    <source>
        <dbReference type="SAM" id="MobiDB-lite"/>
    </source>
</evidence>
<dbReference type="Pfam" id="PF01391">
    <property type="entry name" value="Collagen"/>
    <property type="match status" value="1"/>
</dbReference>
<evidence type="ECO:0000313" key="3">
    <source>
        <dbReference type="Proteomes" id="UP000001497"/>
    </source>
</evidence>
<dbReference type="InterPro" id="IPR008160">
    <property type="entry name" value="Collagen"/>
</dbReference>
<protein>
    <recommendedName>
        <fullName evidence="4">Collagen triple helix repeat-containing protein</fullName>
    </recommendedName>
</protein>
<feature type="region of interest" description="Disordered" evidence="1">
    <location>
        <begin position="109"/>
        <end position="164"/>
    </location>
</feature>
<feature type="compositionally biased region" description="Basic and acidic residues" evidence="1">
    <location>
        <begin position="110"/>
        <end position="128"/>
    </location>
</feature>
<name>A0ABN3YSW4_FIBSS</name>
<dbReference type="RefSeq" id="WP_015731751.1">
    <property type="nucleotide sequence ID" value="NC_013410.1"/>
</dbReference>
<gene>
    <name evidence="2" type="ordered locus">Fisuc_0578</name>
</gene>
<organism evidence="2 3">
    <name type="scientific">Fibrobacter succinogenes (strain ATCC 19169 / S85)</name>
    <dbReference type="NCBI Taxonomy" id="59374"/>
    <lineage>
        <taxon>Bacteria</taxon>
        <taxon>Pseudomonadati</taxon>
        <taxon>Fibrobacterota</taxon>
        <taxon>Fibrobacteria</taxon>
        <taxon>Fibrobacterales</taxon>
        <taxon>Fibrobacteraceae</taxon>
        <taxon>Fibrobacter</taxon>
    </lineage>
</organism>
<keyword evidence="3" id="KW-1185">Reference proteome</keyword>
<feature type="region of interest" description="Disordered" evidence="1">
    <location>
        <begin position="767"/>
        <end position="793"/>
    </location>
</feature>
<evidence type="ECO:0000313" key="2">
    <source>
        <dbReference type="EMBL" id="ACX74190.1"/>
    </source>
</evidence>
<feature type="region of interest" description="Disordered" evidence="1">
    <location>
        <begin position="185"/>
        <end position="204"/>
    </location>
</feature>
<dbReference type="EMBL" id="CP001792">
    <property type="protein sequence ID" value="ACX74190.1"/>
    <property type="molecule type" value="Genomic_DNA"/>
</dbReference>
<feature type="compositionally biased region" description="Low complexity" evidence="1">
    <location>
        <begin position="767"/>
        <end position="782"/>
    </location>
</feature>
<dbReference type="Proteomes" id="UP000001497">
    <property type="component" value="Chromosome"/>
</dbReference>
<reference evidence="2" key="1">
    <citation type="submission" date="2009-10" db="EMBL/GenBank/DDBJ databases">
        <title>Complete sequence of Fibrobacter succinogenes subsp. succinogenes S85.</title>
        <authorList>
            <consortium name="US DOE Joint Genome Institute"/>
            <person name="Lucas S."/>
            <person name="Copeland A."/>
            <person name="Lapidus A."/>
            <person name="Glavina del Rio T."/>
            <person name="Tice H."/>
            <person name="Bruce D."/>
            <person name="Goodwin L."/>
            <person name="Pitluck S."/>
            <person name="Chertkov O."/>
            <person name="Detter J.C."/>
            <person name="Han C."/>
            <person name="Tapia R."/>
            <person name="Larimer F."/>
            <person name="Land M."/>
            <person name="Hauser L."/>
            <person name="Kyrpides N."/>
            <person name="Mikhailova N."/>
            <person name="Weimer P.J."/>
            <person name="Stevenson D.M."/>
            <person name="Boyum J."/>
            <person name="Brumm P.I."/>
            <person name="Mead D."/>
        </authorList>
    </citation>
    <scope>NUCLEOTIDE SEQUENCE [LARGE SCALE GENOMIC DNA]</scope>
    <source>
        <strain evidence="2">S85</strain>
    </source>
</reference>
<proteinExistence type="predicted"/>
<sequence>MNKKTIKFGLAVSAMALYFAGCGDDLLYSQDVNQFTTVSSLNDDDCSEKTEGSMAFVKSKATMYVCSEGEWVAMNDHEAIQYRCESKELKDKSGFAIVCDGGDTIGVVHNGKDGADGKDGTNGKDGADGKNGTNGTNGTNGKDGADGTNGTSGTNGSSGTNGKSAYEIAKDNGFTGTEKEWLESLKGEAGKDGTNGTNGKDADMDKIQKDIDSKFSSASAKSQSEIDEALKNLSSASAKNQKDVDDALKNLSSATDKFGEDIDNKFSDAYSSWNAELEDKSCAIVDTVRDNEKAIITVTIKCGDAETKMEIPFTVVNENLAKVYKKHVVVRFPVQANKETKTDDIYEEIWKNLKGGDNAELTVTDLDEKFVPSGKVFMQDLFASANKSFVTIEETNEKAVEYKVARLEGDLDITNLTTPVVKLRVKLNLSNNAFGAFGGFGSNATDVIYNAYADLSDASDTVVIDFLTDYKAARVKKLVDDGNGFGVANEQANKDLAHALYLENSEEYPSFEHYAPDQIGLAENFNSIVWVMALIDQKDKTPGFNLVYNAFRNVFAENGNFNTAVNTTYAGKEHSMFFVDYLALLIDANFFKWNQMQHGDYTAETNVWSGTDAVYYKILQNGFVEAYKLKVEDAKVFNDPSGYSSKVYKSDVEGGYFRYFEYIENEQVWYPVTLWAVGVATVEKACDADAVNSTFFYSFEGLDENAVCVCDNGKCYWQDTENVCLGRNKGDKGSAFFDGEIQEYECAEVECNPSASSCVGFELGPVSPNSSNSVASSSSAASGMTPEEQANNPESKLYLGECSATVNEGKEKLFDYKNAELATTTSKITFVCDGSKWRQKDYHDEKYGICSKTTMEKGEVKEENGSEHYKCDYLDKQEKYEWIATDWQDVYNEKACHYGYVNKKMVTGSGYEYVCEENSEYTDNWGNHSHEWRETTVDEYCVGDRVEATVQKVEDEDLGESTFNEKCSYHGSTYARNNTASGAKKWVYYGNFTNESTRNSALLLLNGYKDNIIYACNDWVNIYCEPVSVETVQSKIASNMPEVEKQKWINVLCNYGDYKRASGYADGIAFEVNVTLKSGENPKTFVASAKRDDWHEPTFEDIYGKCDEDKMRNQTKVAVYGGENTSVTTFLEVLPADTTLGLKQAIWMKTLRLEFAREIDQKKKMSL</sequence>
<accession>A0ABN3YSW4</accession>